<evidence type="ECO:0000313" key="7">
    <source>
        <dbReference type="Proteomes" id="UP001500571"/>
    </source>
</evidence>
<keyword evidence="1" id="KW-0732">Signal</keyword>
<dbReference type="Pfam" id="PF17936">
    <property type="entry name" value="Big_6"/>
    <property type="match status" value="1"/>
</dbReference>
<dbReference type="PANTHER" id="PTHR31616">
    <property type="entry name" value="TREHALASE"/>
    <property type="match status" value="1"/>
</dbReference>
<comment type="caution">
    <text evidence="6">The sequence shown here is derived from an EMBL/GenBank/DDBJ whole genome shotgun (WGS) entry which is preliminary data.</text>
</comment>
<reference evidence="6 7" key="1">
    <citation type="journal article" date="2019" name="Int. J. Syst. Evol. Microbiol.">
        <title>The Global Catalogue of Microorganisms (GCM) 10K type strain sequencing project: providing services to taxonomists for standard genome sequencing and annotation.</title>
        <authorList>
            <consortium name="The Broad Institute Genomics Platform"/>
            <consortium name="The Broad Institute Genome Sequencing Center for Infectious Disease"/>
            <person name="Wu L."/>
            <person name="Ma J."/>
        </authorList>
    </citation>
    <scope>NUCLEOTIDE SEQUENCE [LARGE SCALE GENOMIC DNA]</scope>
    <source>
        <strain evidence="6 7">JCM 15309</strain>
    </source>
</reference>
<dbReference type="InterPro" id="IPR013783">
    <property type="entry name" value="Ig-like_fold"/>
</dbReference>
<feature type="domain" description="Glucodextranase N-terminal" evidence="3">
    <location>
        <begin position="33"/>
        <end position="315"/>
    </location>
</feature>
<accession>A0ABN2RV01</accession>
<dbReference type="Pfam" id="PF00723">
    <property type="entry name" value="Glyco_hydro_15"/>
    <property type="match status" value="1"/>
</dbReference>
<proteinExistence type="predicted"/>
<dbReference type="InterPro" id="IPR012341">
    <property type="entry name" value="6hp_glycosidase-like_sf"/>
</dbReference>
<dbReference type="Gene3D" id="2.60.40.10">
    <property type="entry name" value="Immunoglobulins"/>
    <property type="match status" value="1"/>
</dbReference>
<dbReference type="SUPFAM" id="SSF74650">
    <property type="entry name" value="Galactose mutarotase-like"/>
    <property type="match status" value="1"/>
</dbReference>
<organism evidence="6 7">
    <name type="scientific">Nocardioides panacihumi</name>
    <dbReference type="NCBI Taxonomy" id="400774"/>
    <lineage>
        <taxon>Bacteria</taxon>
        <taxon>Bacillati</taxon>
        <taxon>Actinomycetota</taxon>
        <taxon>Actinomycetes</taxon>
        <taxon>Propionibacteriales</taxon>
        <taxon>Nocardioidaceae</taxon>
        <taxon>Nocardioides</taxon>
    </lineage>
</organism>
<evidence type="ECO:0000259" key="3">
    <source>
        <dbReference type="Pfam" id="PF09137"/>
    </source>
</evidence>
<keyword evidence="7" id="KW-1185">Reference proteome</keyword>
<dbReference type="InterPro" id="IPR008928">
    <property type="entry name" value="6-hairpin_glycosidase_sf"/>
</dbReference>
<feature type="domain" description="GH15-like" evidence="2">
    <location>
        <begin position="444"/>
        <end position="651"/>
    </location>
</feature>
<dbReference type="InterPro" id="IPR011613">
    <property type="entry name" value="GH15-like"/>
</dbReference>
<evidence type="ECO:0000256" key="1">
    <source>
        <dbReference type="SAM" id="SignalP"/>
    </source>
</evidence>
<dbReference type="InterPro" id="IPR041498">
    <property type="entry name" value="Big_6"/>
</dbReference>
<feature type="domain" description="Glucodextranase-like C-terminal" evidence="4">
    <location>
        <begin position="869"/>
        <end position="1084"/>
    </location>
</feature>
<dbReference type="Pfam" id="PF09137">
    <property type="entry name" value="Glucodextran_N"/>
    <property type="match status" value="1"/>
</dbReference>
<feature type="signal peptide" evidence="1">
    <location>
        <begin position="1"/>
        <end position="30"/>
    </location>
</feature>
<sequence>MRRQTRLVGFTVAATLAGSLAAVAPPPASAAPASGGPGTLSHFDVARKDCLGTARNTSSKIWYTVAGGVLSDVYAPTIDTTNVETMQYLVTDGSSFTDLQTRDMTYTVSADDTGMVCTVTSTAKSGAYRLATTYLTDPARSSVVVHTHYTPLTSAAASYRLYVRLDATVAGNGGGGSGNGGADNAVTDTTTGSPVPVSYDTVTTTNAANRDYAVPSFLALRADRPFTSVSSGFVGTPSDGLTQLDSTHALTPTEAAMAGNVEQTAAVERGKHDEFTLALGFGTTQASAVSTAGATVRTPVGALMGKYAAGWRKYDARLRRPSSHLPGLTKAQQADAVRQYYVSANAVKASEDKTFPGAIVASLASPWGQAVSAGDPANTYFGSYREVFSRDLYEAWTALLTDGDLSTARAATRFLLERQQLADGSLPRNSLVNGKTAPDSFNTQLDEVAYPLLMVLQSGLAHDATLWPHVQAAANYLIAHGPSFGPERWEEQSGYSPSTIAAEIAGLVAAAKIAKEHHSSADARIWLATADLYQRSIKAWTVTTNGPLSAKPYFIRLSKTGDPNAAISYNVGNGGPTLDQRSVIDAGFLELVRLGELSATDPDVANSLTVVDKTIQKQMDTGVGWLRYNGDGYGDCHIVPDHTCPLEGRPWAPSNMGTGHPWPVLSAERGEHDLAIGQTGTAGQLLAAIDAQSSGVGLVPEQVWDAPDVAASPFGTDPTQASIGFVNGKPDGSAAPLTWGAASQVRLTADLTARRVLEQPAETVDRYLEHTQTATALTVTSPPDQTAATDPIHVAGTAVPGAVVDVADVAGTTTHATTTVGASGSFSFDIPAQPGNNVLVITSTAPGGGTAQAVRTVVNDIVQGTLLLDTNDPTGDDNGPGNYAYPTAGDFHAGAYDLTDFQVYDTDPTVTFRVQTRDLSPTFGSPLGAQLVDVYVHQPGASATSTAASFPQRNYSIASADAWSRLIEVQGFGQRFVDATNTNTVGTVTISANQISRYITFSVPKTALGGTPASGWAFTVVLTGQDGFSSDQARGFQPTPEGYQFGVCATASSDPHCTFDPNAVPKAVDVLTPAGVTQADELDYTLHTPVVLQGVPIP</sequence>
<dbReference type="InterPro" id="IPR015220">
    <property type="entry name" value="Glucodextranase_N"/>
</dbReference>
<name>A0ABN2RV01_9ACTN</name>
<evidence type="ECO:0000259" key="5">
    <source>
        <dbReference type="Pfam" id="PF17936"/>
    </source>
</evidence>
<dbReference type="PANTHER" id="PTHR31616:SF0">
    <property type="entry name" value="GLUCAN 1,4-ALPHA-GLUCOSIDASE"/>
    <property type="match status" value="1"/>
</dbReference>
<dbReference type="Gene3D" id="1.50.10.10">
    <property type="match status" value="1"/>
</dbReference>
<evidence type="ECO:0000259" key="4">
    <source>
        <dbReference type="Pfam" id="PF09985"/>
    </source>
</evidence>
<dbReference type="InterPro" id="IPR014718">
    <property type="entry name" value="GH-type_carb-bd"/>
</dbReference>
<dbReference type="InterPro" id="IPR019248">
    <property type="entry name" value="Glucodextran_C"/>
</dbReference>
<dbReference type="InterPro" id="IPR011013">
    <property type="entry name" value="Gal_mutarotase_sf_dom"/>
</dbReference>
<dbReference type="Gene3D" id="2.60.40.1190">
    <property type="match status" value="1"/>
</dbReference>
<protein>
    <submittedName>
        <fullName evidence="6">Glucodextranase DOMON-like domain-containing protein</fullName>
    </submittedName>
</protein>
<dbReference type="RefSeq" id="WP_344048055.1">
    <property type="nucleotide sequence ID" value="NZ_BAAAPB010000005.1"/>
</dbReference>
<dbReference type="Pfam" id="PF09985">
    <property type="entry name" value="Glucodextran_C"/>
    <property type="match status" value="1"/>
</dbReference>
<feature type="chain" id="PRO_5047283832" evidence="1">
    <location>
        <begin position="31"/>
        <end position="1098"/>
    </location>
</feature>
<dbReference type="Proteomes" id="UP001500571">
    <property type="component" value="Unassembled WGS sequence"/>
</dbReference>
<gene>
    <name evidence="6" type="ORF">GCM10009798_40570</name>
</gene>
<dbReference type="CDD" id="cd09626">
    <property type="entry name" value="DOMON_glucodextranase_like"/>
    <property type="match status" value="1"/>
</dbReference>
<dbReference type="SUPFAM" id="SSF49344">
    <property type="entry name" value="CBD9-like"/>
    <property type="match status" value="1"/>
</dbReference>
<evidence type="ECO:0000313" key="6">
    <source>
        <dbReference type="EMBL" id="GAA1975219.1"/>
    </source>
</evidence>
<dbReference type="Gene3D" id="2.70.98.10">
    <property type="match status" value="1"/>
</dbReference>
<evidence type="ECO:0000259" key="2">
    <source>
        <dbReference type="Pfam" id="PF00723"/>
    </source>
</evidence>
<dbReference type="SUPFAM" id="SSF48208">
    <property type="entry name" value="Six-hairpin glycosidases"/>
    <property type="match status" value="1"/>
</dbReference>
<dbReference type="EMBL" id="BAAAPB010000005">
    <property type="protein sequence ID" value="GAA1975219.1"/>
    <property type="molecule type" value="Genomic_DNA"/>
</dbReference>
<feature type="domain" description="Bacterial Ig" evidence="5">
    <location>
        <begin position="782"/>
        <end position="860"/>
    </location>
</feature>